<keyword evidence="1" id="KW-0732">Signal</keyword>
<evidence type="ECO:0000313" key="4">
    <source>
        <dbReference type="Proteomes" id="UP000184147"/>
    </source>
</evidence>
<proteinExistence type="predicted"/>
<keyword evidence="4" id="KW-1185">Reference proteome</keyword>
<dbReference type="Pfam" id="PF03382">
    <property type="entry name" value="DUF285"/>
    <property type="match status" value="3"/>
</dbReference>
<name>A0A1M4YF64_9FLAO</name>
<evidence type="ECO:0000259" key="2">
    <source>
        <dbReference type="Pfam" id="PF18962"/>
    </source>
</evidence>
<dbReference type="EMBL" id="FQVQ01000003">
    <property type="protein sequence ID" value="SHF04437.1"/>
    <property type="molecule type" value="Genomic_DNA"/>
</dbReference>
<organism evidence="3 4">
    <name type="scientific">Flavobacterium fontis</name>
    <dbReference type="NCBI Taxonomy" id="1124188"/>
    <lineage>
        <taxon>Bacteria</taxon>
        <taxon>Pseudomonadati</taxon>
        <taxon>Bacteroidota</taxon>
        <taxon>Flavobacteriia</taxon>
        <taxon>Flavobacteriales</taxon>
        <taxon>Flavobacteriaceae</taxon>
        <taxon>Flavobacterium</taxon>
    </lineage>
</organism>
<gene>
    <name evidence="3" type="ORF">SAMN05444377_10380</name>
</gene>
<dbReference type="InterPro" id="IPR011889">
    <property type="entry name" value="Liste_lipo_26"/>
</dbReference>
<evidence type="ECO:0000256" key="1">
    <source>
        <dbReference type="ARBA" id="ARBA00022729"/>
    </source>
</evidence>
<dbReference type="STRING" id="1124188.SAMN05444377_10380"/>
<dbReference type="AlphaFoldDB" id="A0A1M4YF64"/>
<evidence type="ECO:0000313" key="3">
    <source>
        <dbReference type="EMBL" id="SHF04437.1"/>
    </source>
</evidence>
<dbReference type="InterPro" id="IPR014755">
    <property type="entry name" value="Cu-Rt/internalin_Ig-like"/>
</dbReference>
<dbReference type="NCBIfam" id="TIGR02167">
    <property type="entry name" value="Liste_lipo_26"/>
    <property type="match status" value="5"/>
</dbReference>
<accession>A0A1M4YF64</accession>
<feature type="domain" description="Secretion system C-terminal sorting" evidence="2">
    <location>
        <begin position="649"/>
        <end position="711"/>
    </location>
</feature>
<protein>
    <submittedName>
        <fullName evidence="3">Por secretion system C-terminal sorting domain-containing protein</fullName>
    </submittedName>
</protein>
<dbReference type="Proteomes" id="UP000184147">
    <property type="component" value="Unassembled WGS sequence"/>
</dbReference>
<dbReference type="Gene3D" id="2.60.40.1220">
    <property type="match status" value="1"/>
</dbReference>
<reference evidence="3 4" key="1">
    <citation type="submission" date="2016-11" db="EMBL/GenBank/DDBJ databases">
        <authorList>
            <person name="Jaros S."/>
            <person name="Januszkiewicz K."/>
            <person name="Wedrychowicz H."/>
        </authorList>
    </citation>
    <scope>NUCLEOTIDE SEQUENCE [LARGE SCALE GENOMIC DNA]</scope>
    <source>
        <strain evidence="3 4">DSM 25660</strain>
    </source>
</reference>
<sequence length="717" mass="79153">MLCFKVFAFNAASNNPKFKVKENRFHPFSAYFYKKTMKRLLLLCWGLVFIASSAKAQDFITTWRIINNSSFIAFGAETVGPVNYSWQTLPPAAPASGSGTFTGPNVTISGLPITGSIRLTIQPQNFRRIVNNATFNFSYTLENINQWGAVPWTSMENAFRFYPELQVSAIDFPNLTNVTSMAGMFEGCFALNSPFNINFWNISNVTNLSRMFKDCQNFNQALSLWNTSNVTDMSSLFENAIVFNQNIGNWNTANVTSFRRMFKAAVEFNRNIGNWNTGNVTDMSEMFSVLEFASFPTQFNQNIANWNTANVTTMAGMFYGASFFNQNISNWNTSNVTDMSDMFRDANAFNQNIGNWDTSNVTTMARMFQNDLFNLVPENFAFNNGGSPSIQNWNTSNVIDMSGMFSRAANFNFSLGNWVLNPNVVLVNMLDRSGLDCESYTQTLLAWNANPNTPNNKILGATFMSYGPEAIPAITNLVVNKGWGFSGHDFFSVTPEFSLDTTYCEGDVIPALPLVSENGITGTWSPALNNTQTTTYTFVPNNGQCATTLSTTLTIVPVVTPSGEANPLVPAGSTLNELVITPANVLWYASLQDAQSGNNSLPLSTLLVDGATYYAVAVNSGCRSEPFAVTVSFSLDVASSLFTGFSFQPNPVTTLVTVANATALEHLEVYNYLGQKVRVYPIHQESAVLDMSGLEPGVYLVKVYVDQAVKTLKMLKK</sequence>
<dbReference type="InterPro" id="IPR005046">
    <property type="entry name" value="DUF285"/>
</dbReference>
<dbReference type="InterPro" id="IPR026444">
    <property type="entry name" value="Secre_tail"/>
</dbReference>
<dbReference type="NCBIfam" id="TIGR04183">
    <property type="entry name" value="Por_Secre_tail"/>
    <property type="match status" value="1"/>
</dbReference>
<dbReference type="Pfam" id="PF18962">
    <property type="entry name" value="Por_Secre_tail"/>
    <property type="match status" value="1"/>
</dbReference>